<dbReference type="InterPro" id="IPR052164">
    <property type="entry name" value="Anthracycline_SecMetBiosynth"/>
</dbReference>
<dbReference type="RefSeq" id="WP_119573630.1">
    <property type="nucleotide sequence ID" value="NZ_QXEC01000003.1"/>
</dbReference>
<dbReference type="PANTHER" id="PTHR33993">
    <property type="entry name" value="GLYOXALASE-RELATED"/>
    <property type="match status" value="1"/>
</dbReference>
<protein>
    <submittedName>
        <fullName evidence="2">Glyoxalase</fullName>
    </submittedName>
</protein>
<organism evidence="2 3">
    <name type="scientific">Micromonospora radicis</name>
    <dbReference type="NCBI Taxonomy" id="1894971"/>
    <lineage>
        <taxon>Bacteria</taxon>
        <taxon>Bacillati</taxon>
        <taxon>Actinomycetota</taxon>
        <taxon>Actinomycetes</taxon>
        <taxon>Micromonosporales</taxon>
        <taxon>Micromonosporaceae</taxon>
        <taxon>Micromonospora</taxon>
    </lineage>
</organism>
<evidence type="ECO:0000313" key="2">
    <source>
        <dbReference type="EMBL" id="RIV40336.1"/>
    </source>
</evidence>
<sequence>MGRIQLGSILLGTADAERLRAWYVAAFDPVQTPSGFLDFGGFEVLVDGRDDLAGKNAEPGRVILNFEVDDARAVAARLDDMGVTWLVPLEERKDGLFGTLLDPDGNYVQVIELNEAYLAAKRADRPAAGTSLARSKAFNGFSVDDIPAAKRFYGETLGLDVDEEYGMLHLRLAGGREVLVYPKAEHQPATYTMLNFPVDDIEQAVDDLVARGVRFEAYDNVDAKGIYRGEGPPIAWFRDPAGNILSVLQE</sequence>
<accession>A0A418MZD1</accession>
<dbReference type="Pfam" id="PF00903">
    <property type="entry name" value="Glyoxalase"/>
    <property type="match status" value="1"/>
</dbReference>
<evidence type="ECO:0000259" key="1">
    <source>
        <dbReference type="PROSITE" id="PS51819"/>
    </source>
</evidence>
<feature type="domain" description="VOC" evidence="1">
    <location>
        <begin position="135"/>
        <end position="250"/>
    </location>
</feature>
<dbReference type="EMBL" id="QXEC01000003">
    <property type="protein sequence ID" value="RIV40336.1"/>
    <property type="molecule type" value="Genomic_DNA"/>
</dbReference>
<dbReference type="InterPro" id="IPR041581">
    <property type="entry name" value="Glyoxalase_6"/>
</dbReference>
<dbReference type="PROSITE" id="PS51819">
    <property type="entry name" value="VOC"/>
    <property type="match status" value="2"/>
</dbReference>
<dbReference type="InterPro" id="IPR004360">
    <property type="entry name" value="Glyas_Fos-R_dOase_dom"/>
</dbReference>
<dbReference type="SUPFAM" id="SSF54593">
    <property type="entry name" value="Glyoxalase/Bleomycin resistance protein/Dihydroxybiphenyl dioxygenase"/>
    <property type="match status" value="2"/>
</dbReference>
<feature type="domain" description="VOC" evidence="1">
    <location>
        <begin position="5"/>
        <end position="113"/>
    </location>
</feature>
<dbReference type="InterPro" id="IPR037523">
    <property type="entry name" value="VOC_core"/>
</dbReference>
<dbReference type="Pfam" id="PF18029">
    <property type="entry name" value="Glyoxalase_6"/>
    <property type="match status" value="1"/>
</dbReference>
<dbReference type="Gene3D" id="3.10.180.10">
    <property type="entry name" value="2,3-Dihydroxybiphenyl 1,2-Dioxygenase, domain 1"/>
    <property type="match status" value="2"/>
</dbReference>
<dbReference type="OrthoDB" id="9804907at2"/>
<evidence type="ECO:0000313" key="3">
    <source>
        <dbReference type="Proteomes" id="UP000283832"/>
    </source>
</evidence>
<dbReference type="AlphaFoldDB" id="A0A418MZD1"/>
<reference evidence="2 3" key="1">
    <citation type="submission" date="2018-08" db="EMBL/GenBank/DDBJ databases">
        <title>Jishengella sp. nov., isolated from a root of Azadirachta indica A. Juss. var. siamensis Valenton.</title>
        <authorList>
            <person name="Kuncharoen N."/>
            <person name="Tanasupawat S."/>
            <person name="Kudo T."/>
            <person name="Ohkuma M."/>
        </authorList>
    </citation>
    <scope>NUCLEOTIDE SEQUENCE [LARGE SCALE GENOMIC DNA]</scope>
    <source>
        <strain evidence="2 3">AZ1-13</strain>
    </source>
</reference>
<dbReference type="InterPro" id="IPR029068">
    <property type="entry name" value="Glyas_Bleomycin-R_OHBP_Dase"/>
</dbReference>
<name>A0A418MZD1_9ACTN</name>
<proteinExistence type="predicted"/>
<comment type="caution">
    <text evidence="2">The sequence shown here is derived from an EMBL/GenBank/DDBJ whole genome shotgun (WGS) entry which is preliminary data.</text>
</comment>
<gene>
    <name evidence="2" type="ORF">D2L64_05725</name>
</gene>
<keyword evidence="3" id="KW-1185">Reference proteome</keyword>
<dbReference type="Proteomes" id="UP000283832">
    <property type="component" value="Unassembled WGS sequence"/>
</dbReference>